<name>A0A6C2CBB7_9LACO</name>
<dbReference type="CDD" id="cd08252">
    <property type="entry name" value="AL_MDR"/>
    <property type="match status" value="1"/>
</dbReference>
<dbReference type="InterPro" id="IPR013154">
    <property type="entry name" value="ADH-like_N"/>
</dbReference>
<dbReference type="SUPFAM" id="SSF50129">
    <property type="entry name" value="GroES-like"/>
    <property type="match status" value="1"/>
</dbReference>
<dbReference type="OrthoDB" id="9792162at2"/>
<dbReference type="GO" id="GO:0008270">
    <property type="term" value="F:zinc ion binding"/>
    <property type="evidence" value="ECO:0007669"/>
    <property type="project" value="InterPro"/>
</dbReference>
<dbReference type="InterPro" id="IPR011032">
    <property type="entry name" value="GroES-like_sf"/>
</dbReference>
<sequence>MKAIGFYQGLAVEDDNSFVDFEKPIPEVAGHDVLVKVTGLSINPVDIKIREGVTERLDQPKVIGYDAVGIVEAIGDQVQKFKTGDRIYYAGSTKRDGSHQEYQLVDERIAAIAPKTLSDAEAAALPLTALVSYELLFEKFNVIPAAGVNQNKSILVINGAGGVGSIFNQLAKWAGLTVLATGSKADFDWLKKIGVDFPIDYHQDLSTSLATIDQQKVDYIAVLFDITYYFDQLIDIIKPLGHIGTIVGVNKPIDMEKLKNLSVSFDWDYMFTKTDHNIELASQGEALKVVANLIDSGKLQSTVAEVIDDGINARNIKQATQLVETGKAKGKVVVTGKFNGLPDAKRGDEND</sequence>
<organism evidence="3 4">
    <name type="scientific">Weissella muntiaci</name>
    <dbReference type="NCBI Taxonomy" id="2508881"/>
    <lineage>
        <taxon>Bacteria</taxon>
        <taxon>Bacillati</taxon>
        <taxon>Bacillota</taxon>
        <taxon>Bacilli</taxon>
        <taxon>Lactobacillales</taxon>
        <taxon>Lactobacillaceae</taxon>
        <taxon>Weissella</taxon>
    </lineage>
</organism>
<dbReference type="InterPro" id="IPR036291">
    <property type="entry name" value="NAD(P)-bd_dom_sf"/>
</dbReference>
<dbReference type="Gene3D" id="3.90.180.10">
    <property type="entry name" value="Medium-chain alcohol dehydrogenases, catalytic domain"/>
    <property type="match status" value="1"/>
</dbReference>
<evidence type="ECO:0000313" key="3">
    <source>
        <dbReference type="EMBL" id="TYC50966.1"/>
    </source>
</evidence>
<dbReference type="Pfam" id="PF13602">
    <property type="entry name" value="ADH_zinc_N_2"/>
    <property type="match status" value="1"/>
</dbReference>
<comment type="similarity">
    <text evidence="1">Belongs to the zinc-containing alcohol dehydrogenase family. Quinone oxidoreductase subfamily.</text>
</comment>
<protein>
    <recommendedName>
        <fullName evidence="1">Zinc-type alcohol dehydrogenase-like protein</fullName>
    </recommendedName>
</protein>
<dbReference type="AlphaFoldDB" id="A0A6C2CBB7"/>
<evidence type="ECO:0000313" key="4">
    <source>
        <dbReference type="Proteomes" id="UP000371977"/>
    </source>
</evidence>
<dbReference type="NCBIfam" id="TIGR02817">
    <property type="entry name" value="adh_fam_1"/>
    <property type="match status" value="1"/>
</dbReference>
<dbReference type="Pfam" id="PF08240">
    <property type="entry name" value="ADH_N"/>
    <property type="match status" value="1"/>
</dbReference>
<dbReference type="InterPro" id="IPR052585">
    <property type="entry name" value="Lipid_raft_assoc_Zn_ADH"/>
</dbReference>
<dbReference type="SUPFAM" id="SSF51735">
    <property type="entry name" value="NAD(P)-binding Rossmann-fold domains"/>
    <property type="match status" value="1"/>
</dbReference>
<reference evidence="3 4" key="1">
    <citation type="submission" date="2019-01" db="EMBL/GenBank/DDBJ databases">
        <title>Weissella sp. nov., a novel lactic acid bacterium isolated from animal feces.</title>
        <authorList>
            <person name="Wang L.-T."/>
        </authorList>
    </citation>
    <scope>NUCLEOTIDE SEQUENCE [LARGE SCALE GENOMIC DNA]</scope>
    <source>
        <strain evidence="3 4">8H-2</strain>
    </source>
</reference>
<dbReference type="InterPro" id="IPR014182">
    <property type="entry name" value="ADH_Zn_typ-1"/>
</dbReference>
<dbReference type="PROSITE" id="PS01162">
    <property type="entry name" value="QOR_ZETA_CRYSTAL"/>
    <property type="match status" value="1"/>
</dbReference>
<dbReference type="Proteomes" id="UP000371977">
    <property type="component" value="Unassembled WGS sequence"/>
</dbReference>
<keyword evidence="4" id="KW-1185">Reference proteome</keyword>
<evidence type="ECO:0000256" key="1">
    <source>
        <dbReference type="RuleBase" id="RU364000"/>
    </source>
</evidence>
<dbReference type="SMART" id="SM00829">
    <property type="entry name" value="PKS_ER"/>
    <property type="match status" value="1"/>
</dbReference>
<accession>A0A6C2CBB7</accession>
<dbReference type="InterPro" id="IPR002364">
    <property type="entry name" value="Quin_OxRdtase/zeta-crystal_CS"/>
</dbReference>
<dbReference type="RefSeq" id="WP_148621552.1">
    <property type="nucleotide sequence ID" value="NZ_SDGZ01000003.1"/>
</dbReference>
<proteinExistence type="inferred from homology"/>
<dbReference type="GO" id="GO:0016491">
    <property type="term" value="F:oxidoreductase activity"/>
    <property type="evidence" value="ECO:0007669"/>
    <property type="project" value="UniProtKB-KW"/>
</dbReference>
<dbReference type="Gene3D" id="3.40.50.720">
    <property type="entry name" value="NAD(P)-binding Rossmann-like Domain"/>
    <property type="match status" value="1"/>
</dbReference>
<dbReference type="EMBL" id="SDGZ01000003">
    <property type="protein sequence ID" value="TYC50966.1"/>
    <property type="molecule type" value="Genomic_DNA"/>
</dbReference>
<dbReference type="InterPro" id="IPR020843">
    <property type="entry name" value="ER"/>
</dbReference>
<comment type="caution">
    <text evidence="3">The sequence shown here is derived from an EMBL/GenBank/DDBJ whole genome shotgun (WGS) entry which is preliminary data.</text>
</comment>
<gene>
    <name evidence="3" type="ORF">ESZ50_00075</name>
</gene>
<dbReference type="PANTHER" id="PTHR43482">
    <property type="entry name" value="PROTEIN AST1-RELATED"/>
    <property type="match status" value="1"/>
</dbReference>
<keyword evidence="1" id="KW-0479">Metal-binding</keyword>
<evidence type="ECO:0000259" key="2">
    <source>
        <dbReference type="SMART" id="SM00829"/>
    </source>
</evidence>
<dbReference type="PANTHER" id="PTHR43482:SF1">
    <property type="entry name" value="PROTEIN AST1-RELATED"/>
    <property type="match status" value="1"/>
</dbReference>
<feature type="domain" description="Enoyl reductase (ER)" evidence="2">
    <location>
        <begin position="5"/>
        <end position="334"/>
    </location>
</feature>
<keyword evidence="1" id="KW-0560">Oxidoreductase</keyword>
<keyword evidence="1" id="KW-0862">Zinc</keyword>